<dbReference type="PANTHER" id="PTHR32234">
    <property type="entry name" value="THIOL:DISULFIDE INTERCHANGE PROTEIN DSBD"/>
    <property type="match status" value="1"/>
</dbReference>
<accession>A0ABV4W3A7</accession>
<dbReference type="PANTHER" id="PTHR32234:SF0">
    <property type="entry name" value="THIOL:DISULFIDE INTERCHANGE PROTEIN DSBD"/>
    <property type="match status" value="1"/>
</dbReference>
<evidence type="ECO:0000256" key="10">
    <source>
        <dbReference type="ARBA" id="ARBA00022989"/>
    </source>
</evidence>
<dbReference type="InterPro" id="IPR036249">
    <property type="entry name" value="Thioredoxin-like_sf"/>
</dbReference>
<evidence type="ECO:0000256" key="9">
    <source>
        <dbReference type="ARBA" id="ARBA00022982"/>
    </source>
</evidence>
<keyword evidence="6 18" id="KW-0812">Transmembrane</keyword>
<evidence type="ECO:0000256" key="12">
    <source>
        <dbReference type="ARBA" id="ARBA00023027"/>
    </source>
</evidence>
<feature type="transmembrane region" description="Helical" evidence="18">
    <location>
        <begin position="313"/>
        <end position="346"/>
    </location>
</feature>
<comment type="function">
    <text evidence="18">Required to facilitate the formation of correct disulfide bonds in some periplasmic proteins and for the assembly of the periplasmic c-type cytochromes. Acts by transferring electrons from cytoplasmic thioredoxin to the periplasm. This transfer involves a cascade of disulfide bond formation and reduction steps.</text>
</comment>
<dbReference type="InterPro" id="IPR036929">
    <property type="entry name" value="DsbDN_sf"/>
</dbReference>
<keyword evidence="10 18" id="KW-1133">Transmembrane helix</keyword>
<evidence type="ECO:0000256" key="2">
    <source>
        <dbReference type="ARBA" id="ARBA00007241"/>
    </source>
</evidence>
<comment type="caution">
    <text evidence="20">The sequence shown here is derived from an EMBL/GenBank/DDBJ whole genome shotgun (WGS) entry which is preliminary data.</text>
</comment>
<protein>
    <recommendedName>
        <fullName evidence="18">Thiol:disulfide interchange protein DsbD</fullName>
        <ecNumber evidence="18">1.8.1.8</ecNumber>
    </recommendedName>
    <alternativeName>
        <fullName evidence="18">Protein-disulfide reductase</fullName>
        <shortName evidence="18">Disulfide reductase</shortName>
    </alternativeName>
</protein>
<keyword evidence="15 18" id="KW-0676">Redox-active center</keyword>
<dbReference type="Gene3D" id="2.60.40.1250">
    <property type="entry name" value="Thiol:disulfide interchange protein DsbD, N-terminal domain"/>
    <property type="match status" value="1"/>
</dbReference>
<dbReference type="EC" id="1.8.1.8" evidence="18"/>
<dbReference type="CDD" id="cd02953">
    <property type="entry name" value="DsbDgamma"/>
    <property type="match status" value="1"/>
</dbReference>
<feature type="transmembrane region" description="Helical" evidence="18">
    <location>
        <begin position="385"/>
        <end position="406"/>
    </location>
</feature>
<dbReference type="NCBIfam" id="NF001419">
    <property type="entry name" value="PRK00293.1"/>
    <property type="match status" value="1"/>
</dbReference>
<dbReference type="InterPro" id="IPR003834">
    <property type="entry name" value="Cyt_c_assmbl_TM_dom"/>
</dbReference>
<dbReference type="InterPro" id="IPR022910">
    <property type="entry name" value="Thiol_diS_interchange_DbsD"/>
</dbReference>
<dbReference type="RefSeq" id="WP_374812996.1">
    <property type="nucleotide sequence ID" value="NZ_JBHFLD010000004.1"/>
</dbReference>
<feature type="transmembrane region" description="Helical" evidence="18">
    <location>
        <begin position="452"/>
        <end position="473"/>
    </location>
</feature>
<comment type="catalytic activity">
    <reaction evidence="16 18">
        <text>[protein]-dithiol + NAD(+) = [protein]-disulfide + NADH + H(+)</text>
        <dbReference type="Rhea" id="RHEA:18749"/>
        <dbReference type="Rhea" id="RHEA-COMP:10593"/>
        <dbReference type="Rhea" id="RHEA-COMP:10594"/>
        <dbReference type="ChEBI" id="CHEBI:15378"/>
        <dbReference type="ChEBI" id="CHEBI:29950"/>
        <dbReference type="ChEBI" id="CHEBI:50058"/>
        <dbReference type="ChEBI" id="CHEBI:57540"/>
        <dbReference type="ChEBI" id="CHEBI:57945"/>
        <dbReference type="EC" id="1.8.1.8"/>
    </reaction>
</comment>
<evidence type="ECO:0000256" key="3">
    <source>
        <dbReference type="ARBA" id="ARBA00022448"/>
    </source>
</evidence>
<keyword evidence="5 18" id="KW-0997">Cell inner membrane</keyword>
<feature type="chain" id="PRO_5044906242" description="Thiol:disulfide interchange protein DsbD" evidence="18">
    <location>
        <begin position="25"/>
        <end position="614"/>
    </location>
</feature>
<keyword evidence="12 18" id="KW-0520">NAD</keyword>
<keyword evidence="7 18" id="KW-0732">Signal</keyword>
<comment type="similarity">
    <text evidence="2 18">Belongs to the thioredoxin family. DsbD subfamily.</text>
</comment>
<evidence type="ECO:0000259" key="19">
    <source>
        <dbReference type="PROSITE" id="PS51352"/>
    </source>
</evidence>
<comment type="caution">
    <text evidence="18">Lacks conserved residue(s) required for the propagation of feature annotation.</text>
</comment>
<comment type="catalytic activity">
    <reaction evidence="17 18">
        <text>[protein]-dithiol + NADP(+) = [protein]-disulfide + NADPH + H(+)</text>
        <dbReference type="Rhea" id="RHEA:18753"/>
        <dbReference type="Rhea" id="RHEA-COMP:10593"/>
        <dbReference type="Rhea" id="RHEA-COMP:10594"/>
        <dbReference type="ChEBI" id="CHEBI:15378"/>
        <dbReference type="ChEBI" id="CHEBI:29950"/>
        <dbReference type="ChEBI" id="CHEBI:50058"/>
        <dbReference type="ChEBI" id="CHEBI:57783"/>
        <dbReference type="ChEBI" id="CHEBI:58349"/>
        <dbReference type="EC" id="1.8.1.8"/>
    </reaction>
</comment>
<evidence type="ECO:0000256" key="15">
    <source>
        <dbReference type="ARBA" id="ARBA00023284"/>
    </source>
</evidence>
<reference evidence="20 21" key="1">
    <citation type="submission" date="2024-09" db="EMBL/GenBank/DDBJ databases">
        <title>Draft genome sequences of 6 high pH adapted Marinobacter shengliensis sp. isolated from Mariana forearc serpentinite mud volcanoes.</title>
        <authorList>
            <person name="Elkassas S."/>
            <person name="Serres M."/>
            <person name="Michael N."/>
            <person name="Amina P."/>
            <person name="Teodora Z."/>
            <person name="Julie H."/>
        </authorList>
    </citation>
    <scope>NUCLEOTIDE SEQUENCE [LARGE SCALE GENOMIC DNA]</scope>
    <source>
        <strain evidence="20 21">EB4</strain>
    </source>
</reference>
<keyword evidence="8 18" id="KW-0201">Cytochrome c-type biogenesis</keyword>
<organism evidence="20 21">
    <name type="scientific">Marinobacter shengliensis</name>
    <dbReference type="NCBI Taxonomy" id="1389223"/>
    <lineage>
        <taxon>Bacteria</taxon>
        <taxon>Pseudomonadati</taxon>
        <taxon>Pseudomonadota</taxon>
        <taxon>Gammaproteobacteria</taxon>
        <taxon>Pseudomonadales</taxon>
        <taxon>Marinobacteraceae</taxon>
        <taxon>Marinobacter</taxon>
    </lineage>
</organism>
<evidence type="ECO:0000256" key="6">
    <source>
        <dbReference type="ARBA" id="ARBA00022692"/>
    </source>
</evidence>
<dbReference type="InterPro" id="IPR028250">
    <property type="entry name" value="DsbDN"/>
</dbReference>
<gene>
    <name evidence="18 20" type="primary">dsbD</name>
    <name evidence="20" type="ORF">ACE05E_04145</name>
</gene>
<feature type="disulfide bond" description="Redox-active" evidence="18">
    <location>
        <begin position="528"/>
        <end position="531"/>
    </location>
</feature>
<keyword evidence="3 18" id="KW-0813">Transport</keyword>
<keyword evidence="21" id="KW-1185">Reference proteome</keyword>
<evidence type="ECO:0000313" key="21">
    <source>
        <dbReference type="Proteomes" id="UP001576762"/>
    </source>
</evidence>
<proteinExistence type="inferred from homology"/>
<evidence type="ECO:0000256" key="18">
    <source>
        <dbReference type="HAMAP-Rule" id="MF_00399"/>
    </source>
</evidence>
<sequence length="614" mass="65938" precursor="true">MGIFRALLLLFAFSGAVGTSMANAQSLAGGGNEFLPVDEAFQYDVQEHSDDSIRISWRIAPDYYLYRKRIEIQGQNGEVEEVIYPDGVTISDEFFGESEVYYDSADLIIRPGNAEVLKLSWQGCAEAGLCYPPQHAAINLTGSSGEIVESIKENFAEPSPSANDSSLSESATVPATDELAADQSLASQLADSSLLWNLLVFFGLGLLLVFTPCVLPMIPILSSVIVGSGARRNRAFWLSLVFVLAMAVTYSALGVLAALAGANLQGMLQQPLFIGPMAVIFVVLALSMFGLYELQLPAPIRDRLERANSRQTGGSLTGAALMGFFSALLASPCMTAPLAGALLYIADSGDAALGGMALLALGLGMGAPLLILATLGSSVLPRPGVWMAAIRAVFGVILLGTAIWFLDRILDNSLVLALWGALAIGTGLSLWRAGGTIKMKGLRNLLSSSGMVVILWGALMVIGAAAGGHQMLYPLEKLTRSEVVMTSGMETSEQSFEDFKSWPDLQRNLAEAGERGQWTLVDFYADWCISCKVIEEEVFGDPRVQQAFGDMTLLRADVTKNDEVDQELMRRLQVLGPPTVMIFGPDGQEYRAQRTIGEISAEAFLKRLDTARSS</sequence>
<evidence type="ECO:0000256" key="16">
    <source>
        <dbReference type="ARBA" id="ARBA00047388"/>
    </source>
</evidence>
<dbReference type="Proteomes" id="UP001576762">
    <property type="component" value="Unassembled WGS sequence"/>
</dbReference>
<keyword evidence="4 18" id="KW-1003">Cell membrane</keyword>
<keyword evidence="11 18" id="KW-0560">Oxidoreductase</keyword>
<dbReference type="InterPro" id="IPR013766">
    <property type="entry name" value="Thioredoxin_domain"/>
</dbReference>
<evidence type="ECO:0000256" key="14">
    <source>
        <dbReference type="ARBA" id="ARBA00023157"/>
    </source>
</evidence>
<evidence type="ECO:0000313" key="20">
    <source>
        <dbReference type="EMBL" id="MFB2714666.1"/>
    </source>
</evidence>
<dbReference type="SUPFAM" id="SSF74863">
    <property type="entry name" value="Thiol:disulfide interchange protein DsbD, N-terminal domain (DsbD-alpha)"/>
    <property type="match status" value="1"/>
</dbReference>
<evidence type="ECO:0000256" key="4">
    <source>
        <dbReference type="ARBA" id="ARBA00022475"/>
    </source>
</evidence>
<name>A0ABV4W3A7_9GAMM</name>
<comment type="subcellular location">
    <subcellularLocation>
        <location evidence="1 18">Cell inner membrane</location>
        <topology evidence="1 18">Multi-pass membrane protein</topology>
    </subcellularLocation>
</comment>
<keyword evidence="13 18" id="KW-0472">Membrane</keyword>
<keyword evidence="9 18" id="KW-0249">Electron transport</keyword>
<dbReference type="SUPFAM" id="SSF52833">
    <property type="entry name" value="Thioredoxin-like"/>
    <property type="match status" value="1"/>
</dbReference>
<dbReference type="PROSITE" id="PS51352">
    <property type="entry name" value="THIOREDOXIN_2"/>
    <property type="match status" value="1"/>
</dbReference>
<dbReference type="GO" id="GO:0047134">
    <property type="term" value="F:protein-disulfide reductase [NAD(P)H] activity"/>
    <property type="evidence" value="ECO:0007669"/>
    <property type="project" value="UniProtKB-EC"/>
</dbReference>
<feature type="transmembrane region" description="Helical" evidence="18">
    <location>
        <begin position="352"/>
        <end position="373"/>
    </location>
</feature>
<dbReference type="Gene3D" id="3.40.30.10">
    <property type="entry name" value="Glutaredoxin"/>
    <property type="match status" value="1"/>
</dbReference>
<dbReference type="Pfam" id="PF11412">
    <property type="entry name" value="DsbD_N"/>
    <property type="match status" value="1"/>
</dbReference>
<evidence type="ECO:0000256" key="17">
    <source>
        <dbReference type="ARBA" id="ARBA00047804"/>
    </source>
</evidence>
<keyword evidence="14 18" id="KW-1015">Disulfide bond</keyword>
<feature type="disulfide bond" description="Redox-active" evidence="18">
    <location>
        <begin position="124"/>
        <end position="130"/>
    </location>
</feature>
<dbReference type="HAMAP" id="MF_00399">
    <property type="entry name" value="DbsD"/>
    <property type="match status" value="1"/>
</dbReference>
<evidence type="ECO:0000256" key="5">
    <source>
        <dbReference type="ARBA" id="ARBA00022519"/>
    </source>
</evidence>
<dbReference type="EMBL" id="JBHFLD010000004">
    <property type="protein sequence ID" value="MFB2714666.1"/>
    <property type="molecule type" value="Genomic_DNA"/>
</dbReference>
<feature type="transmembrane region" description="Helical" evidence="18">
    <location>
        <begin position="236"/>
        <end position="260"/>
    </location>
</feature>
<evidence type="ECO:0000256" key="7">
    <source>
        <dbReference type="ARBA" id="ARBA00022729"/>
    </source>
</evidence>
<evidence type="ECO:0000256" key="11">
    <source>
        <dbReference type="ARBA" id="ARBA00023002"/>
    </source>
</evidence>
<feature type="transmembrane region" description="Helical" evidence="18">
    <location>
        <begin position="412"/>
        <end position="431"/>
    </location>
</feature>
<dbReference type="InterPro" id="IPR035671">
    <property type="entry name" value="DsbD_gamma"/>
</dbReference>
<evidence type="ECO:0000256" key="8">
    <source>
        <dbReference type="ARBA" id="ARBA00022748"/>
    </source>
</evidence>
<dbReference type="Pfam" id="PF13899">
    <property type="entry name" value="Thioredoxin_7"/>
    <property type="match status" value="1"/>
</dbReference>
<feature type="domain" description="Thioredoxin" evidence="19">
    <location>
        <begin position="490"/>
        <end position="613"/>
    </location>
</feature>
<feature type="signal peptide" evidence="18">
    <location>
        <begin position="1"/>
        <end position="24"/>
    </location>
</feature>
<evidence type="ECO:0000256" key="1">
    <source>
        <dbReference type="ARBA" id="ARBA00004429"/>
    </source>
</evidence>
<dbReference type="Pfam" id="PF02683">
    <property type="entry name" value="DsbD_TM"/>
    <property type="match status" value="1"/>
</dbReference>
<feature type="transmembrane region" description="Helical" evidence="18">
    <location>
        <begin position="272"/>
        <end position="292"/>
    </location>
</feature>
<evidence type="ECO:0000256" key="13">
    <source>
        <dbReference type="ARBA" id="ARBA00023136"/>
    </source>
</evidence>